<evidence type="ECO:0000313" key="2">
    <source>
        <dbReference type="Proteomes" id="UP000601435"/>
    </source>
</evidence>
<dbReference type="EMBL" id="CAJNJA010032882">
    <property type="protein sequence ID" value="CAE7672109.1"/>
    <property type="molecule type" value="Genomic_DNA"/>
</dbReference>
<organism evidence="1 2">
    <name type="scientific">Symbiodinium necroappetens</name>
    <dbReference type="NCBI Taxonomy" id="1628268"/>
    <lineage>
        <taxon>Eukaryota</taxon>
        <taxon>Sar</taxon>
        <taxon>Alveolata</taxon>
        <taxon>Dinophyceae</taxon>
        <taxon>Suessiales</taxon>
        <taxon>Symbiodiniaceae</taxon>
        <taxon>Symbiodinium</taxon>
    </lineage>
</organism>
<proteinExistence type="predicted"/>
<keyword evidence="2" id="KW-1185">Reference proteome</keyword>
<accession>A0A812W7V8</accession>
<name>A0A812W7V8_9DINO</name>
<evidence type="ECO:0000313" key="1">
    <source>
        <dbReference type="EMBL" id="CAE7672109.1"/>
    </source>
</evidence>
<reference evidence="1" key="1">
    <citation type="submission" date="2021-02" db="EMBL/GenBank/DDBJ databases">
        <authorList>
            <person name="Dougan E. K."/>
            <person name="Rhodes N."/>
            <person name="Thang M."/>
            <person name="Chan C."/>
        </authorList>
    </citation>
    <scope>NUCLEOTIDE SEQUENCE</scope>
</reference>
<sequence length="125" mass="13253">MTLSDEEEVRPLRLEEAQPDRPIGHRVKVSALAVALCLGAGALIWKNTVPCKPGSPGLLQAKFATDVDAQMALKVEGLRSVTNRSLADGIVMNAMKSAGKDPASLPFHADSRGTPLPLCISLHLC</sequence>
<dbReference type="Proteomes" id="UP000601435">
    <property type="component" value="Unassembled WGS sequence"/>
</dbReference>
<comment type="caution">
    <text evidence="1">The sequence shown here is derived from an EMBL/GenBank/DDBJ whole genome shotgun (WGS) entry which is preliminary data.</text>
</comment>
<dbReference type="AlphaFoldDB" id="A0A812W7V8"/>
<protein>
    <submittedName>
        <fullName evidence="1">HMCN1 protein</fullName>
    </submittedName>
</protein>
<dbReference type="OrthoDB" id="10421711at2759"/>
<gene>
    <name evidence="1" type="primary">HMCN1</name>
    <name evidence="1" type="ORF">SNEC2469_LOCUS19247</name>
</gene>